<accession>A0AAD4Q991</accession>
<dbReference type="GO" id="GO:0071011">
    <property type="term" value="C:precatalytic spliceosome"/>
    <property type="evidence" value="ECO:0007669"/>
    <property type="project" value="TreeGrafter"/>
</dbReference>
<dbReference type="InterPro" id="IPR040023">
    <property type="entry name" value="WBP4"/>
</dbReference>
<evidence type="ECO:0000256" key="2">
    <source>
        <dbReference type="SAM" id="MobiDB-lite"/>
    </source>
</evidence>
<name>A0AAD4Q991_9AGAM</name>
<feature type="region of interest" description="Disordered" evidence="2">
    <location>
        <begin position="62"/>
        <end position="178"/>
    </location>
</feature>
<dbReference type="PANTHER" id="PTHR13173">
    <property type="entry name" value="WW DOMAIN BINDING PROTEIN 4"/>
    <property type="match status" value="1"/>
</dbReference>
<gene>
    <name evidence="3" type="ORF">EDB92DRAFT_2117707</name>
</gene>
<comment type="caution">
    <text evidence="3">The sequence shown here is derived from an EMBL/GenBank/DDBJ whole genome shotgun (WGS) entry which is preliminary data.</text>
</comment>
<feature type="region of interest" description="Disordered" evidence="2">
    <location>
        <begin position="1"/>
        <end position="24"/>
    </location>
</feature>
<dbReference type="Proteomes" id="UP001201163">
    <property type="component" value="Unassembled WGS sequence"/>
</dbReference>
<feature type="compositionally biased region" description="Polar residues" evidence="2">
    <location>
        <begin position="71"/>
        <end position="87"/>
    </location>
</feature>
<proteinExistence type="predicted"/>
<feature type="compositionally biased region" description="Basic and acidic residues" evidence="2">
    <location>
        <begin position="8"/>
        <end position="24"/>
    </location>
</feature>
<dbReference type="EMBL" id="JAKELL010000097">
    <property type="protein sequence ID" value="KAH8982682.1"/>
    <property type="molecule type" value="Genomic_DNA"/>
</dbReference>
<sequence>MSEYWDDVPSRQHHENGLRHKGNVERFVRGLYKAGEKQKKDAEEEKREMMRIERAANAAFAEDVGAGRAQHASSSNVAPHASTSSIQKPKRSGGISDYSTPESLGYTDPDIERALAEAERRRTQGVAGEWQLVESAPAEPPSGTSEETKPQHNTPQIEGGQEAANKRPLPDPADEEEGRWKLRKKMATVGLGEIYDPGIISIKPKAKVEIDEGVTGYDILPSMPTPSDTGATTLPKWAPVKWKKADESGEEAPVTYVPVKEEPVKLEEPPEETIPAGGSLFRKRKTPARGGTNSSGRRF</sequence>
<feature type="compositionally biased region" description="Basic and acidic residues" evidence="2">
    <location>
        <begin position="110"/>
        <end position="122"/>
    </location>
</feature>
<protein>
    <submittedName>
        <fullName evidence="3">Uncharacterized protein</fullName>
    </submittedName>
</protein>
<dbReference type="GO" id="GO:0000398">
    <property type="term" value="P:mRNA splicing, via spliceosome"/>
    <property type="evidence" value="ECO:0007669"/>
    <property type="project" value="InterPro"/>
</dbReference>
<feature type="coiled-coil region" evidence="1">
    <location>
        <begin position="32"/>
        <end position="62"/>
    </location>
</feature>
<organism evidence="3 4">
    <name type="scientific">Lactarius akahatsu</name>
    <dbReference type="NCBI Taxonomy" id="416441"/>
    <lineage>
        <taxon>Eukaryota</taxon>
        <taxon>Fungi</taxon>
        <taxon>Dikarya</taxon>
        <taxon>Basidiomycota</taxon>
        <taxon>Agaricomycotina</taxon>
        <taxon>Agaricomycetes</taxon>
        <taxon>Russulales</taxon>
        <taxon>Russulaceae</taxon>
        <taxon>Lactarius</taxon>
    </lineage>
</organism>
<keyword evidence="1" id="KW-0175">Coiled coil</keyword>
<dbReference type="PANTHER" id="PTHR13173:SF10">
    <property type="entry name" value="WW DOMAIN-BINDING PROTEIN 4"/>
    <property type="match status" value="1"/>
</dbReference>
<evidence type="ECO:0000256" key="1">
    <source>
        <dbReference type="SAM" id="Coils"/>
    </source>
</evidence>
<dbReference type="GO" id="GO:0003723">
    <property type="term" value="F:RNA binding"/>
    <property type="evidence" value="ECO:0007669"/>
    <property type="project" value="TreeGrafter"/>
</dbReference>
<keyword evidence="4" id="KW-1185">Reference proteome</keyword>
<evidence type="ECO:0000313" key="4">
    <source>
        <dbReference type="Proteomes" id="UP001201163"/>
    </source>
</evidence>
<dbReference type="AlphaFoldDB" id="A0AAD4Q991"/>
<reference evidence="3" key="1">
    <citation type="submission" date="2022-01" db="EMBL/GenBank/DDBJ databases">
        <title>Comparative genomics reveals a dynamic genome evolution in the ectomycorrhizal milk-cap (Lactarius) mushrooms.</title>
        <authorList>
            <consortium name="DOE Joint Genome Institute"/>
            <person name="Lebreton A."/>
            <person name="Tang N."/>
            <person name="Kuo A."/>
            <person name="LaButti K."/>
            <person name="Drula E."/>
            <person name="Barry K."/>
            <person name="Clum A."/>
            <person name="Lipzen A."/>
            <person name="Mousain D."/>
            <person name="Ng V."/>
            <person name="Wang R."/>
            <person name="Wang X."/>
            <person name="Dai Y."/>
            <person name="Henrissat B."/>
            <person name="Grigoriev I.V."/>
            <person name="Guerin-Laguette A."/>
            <person name="Yu F."/>
            <person name="Martin F.M."/>
        </authorList>
    </citation>
    <scope>NUCLEOTIDE SEQUENCE</scope>
    <source>
        <strain evidence="3">QP</strain>
    </source>
</reference>
<evidence type="ECO:0000313" key="3">
    <source>
        <dbReference type="EMBL" id="KAH8982682.1"/>
    </source>
</evidence>
<feature type="region of interest" description="Disordered" evidence="2">
    <location>
        <begin position="261"/>
        <end position="299"/>
    </location>
</feature>